<dbReference type="PANTHER" id="PTHR33164:SF43">
    <property type="entry name" value="HTH-TYPE TRANSCRIPTIONAL REPRESSOR YETL"/>
    <property type="match status" value="1"/>
</dbReference>
<dbReference type="Pfam" id="PF12802">
    <property type="entry name" value="MarR_2"/>
    <property type="match status" value="1"/>
</dbReference>
<dbReference type="eggNOG" id="COG1846">
    <property type="taxonomic scope" value="Bacteria"/>
</dbReference>
<dbReference type="InterPro" id="IPR036388">
    <property type="entry name" value="WH-like_DNA-bd_sf"/>
</dbReference>
<keyword evidence="3" id="KW-1185">Reference proteome</keyword>
<dbReference type="Gene3D" id="1.10.10.10">
    <property type="entry name" value="Winged helix-like DNA-binding domain superfamily/Winged helix DNA-binding domain"/>
    <property type="match status" value="1"/>
</dbReference>
<dbReference type="SUPFAM" id="SSF46785">
    <property type="entry name" value="Winged helix' DNA-binding domain"/>
    <property type="match status" value="1"/>
</dbReference>
<reference evidence="2 3" key="1">
    <citation type="submission" date="2017-02" db="EMBL/GenBank/DDBJ databases">
        <title>The new phylogeny of genus Mycobacterium.</title>
        <authorList>
            <person name="Tortoli E."/>
            <person name="Trovato A."/>
            <person name="Cirillo D.M."/>
        </authorList>
    </citation>
    <scope>NUCLEOTIDE SEQUENCE [LARGE SCALE GENOMIC DNA]</scope>
    <source>
        <strain evidence="2 3">DSM 44338</strain>
    </source>
</reference>
<dbReference type="STRING" id="75922.BST47_11670"/>
<dbReference type="InterPro" id="IPR036390">
    <property type="entry name" value="WH_DNA-bd_sf"/>
</dbReference>
<dbReference type="PROSITE" id="PS50995">
    <property type="entry name" value="HTH_MARR_2"/>
    <property type="match status" value="1"/>
</dbReference>
<dbReference type="GO" id="GO:0003700">
    <property type="term" value="F:DNA-binding transcription factor activity"/>
    <property type="evidence" value="ECO:0007669"/>
    <property type="project" value="InterPro"/>
</dbReference>
<dbReference type="GO" id="GO:0006950">
    <property type="term" value="P:response to stress"/>
    <property type="evidence" value="ECO:0007669"/>
    <property type="project" value="TreeGrafter"/>
</dbReference>
<name>A0A1X0JRX8_9MYCO</name>
<gene>
    <name evidence="2" type="ORF">BST47_11670</name>
</gene>
<organism evidence="2 3">
    <name type="scientific">Mycolicibacterium tusciae</name>
    <dbReference type="NCBI Taxonomy" id="75922"/>
    <lineage>
        <taxon>Bacteria</taxon>
        <taxon>Bacillati</taxon>
        <taxon>Actinomycetota</taxon>
        <taxon>Actinomycetes</taxon>
        <taxon>Mycobacteriales</taxon>
        <taxon>Mycobacteriaceae</taxon>
        <taxon>Mycolicibacterium</taxon>
    </lineage>
</organism>
<dbReference type="PANTHER" id="PTHR33164">
    <property type="entry name" value="TRANSCRIPTIONAL REGULATOR, MARR FAMILY"/>
    <property type="match status" value="1"/>
</dbReference>
<accession>A0A1X0JRX8</accession>
<protein>
    <submittedName>
        <fullName evidence="2">MarR family transcriptional regulator</fullName>
    </submittedName>
</protein>
<dbReference type="OrthoDB" id="3177763at2"/>
<dbReference type="RefSeq" id="WP_083125704.1">
    <property type="nucleotide sequence ID" value="NZ_MVIM01000005.1"/>
</dbReference>
<proteinExistence type="predicted"/>
<dbReference type="AlphaFoldDB" id="A0A1X0JRX8"/>
<dbReference type="InterPro" id="IPR039422">
    <property type="entry name" value="MarR/SlyA-like"/>
</dbReference>
<dbReference type="SMART" id="SM00347">
    <property type="entry name" value="HTH_MARR"/>
    <property type="match status" value="1"/>
</dbReference>
<feature type="domain" description="HTH marR-type" evidence="1">
    <location>
        <begin position="1"/>
        <end position="136"/>
    </location>
</feature>
<dbReference type="InterPro" id="IPR000835">
    <property type="entry name" value="HTH_MarR-typ"/>
</dbReference>
<sequence>MEQTDNILWLLKQAWYFSLTTVNDAVSDHGVSTAQIGVLRQLSTEPGLSGADLARRMLISPQGVQLALTALERRGLIVRKKDPQHGRILQAFLTDEGRKVAENVVNDAIAAHDKVFGVLNKAEQQTLRDLLARVVEQGTGHELYDDHIDP</sequence>
<evidence type="ECO:0000259" key="1">
    <source>
        <dbReference type="PROSITE" id="PS50995"/>
    </source>
</evidence>
<dbReference type="EMBL" id="MVIM01000005">
    <property type="protein sequence ID" value="ORB65614.1"/>
    <property type="molecule type" value="Genomic_DNA"/>
</dbReference>
<evidence type="ECO:0000313" key="3">
    <source>
        <dbReference type="Proteomes" id="UP000192411"/>
    </source>
</evidence>
<dbReference type="Proteomes" id="UP000192411">
    <property type="component" value="Unassembled WGS sequence"/>
</dbReference>
<comment type="caution">
    <text evidence="2">The sequence shown here is derived from an EMBL/GenBank/DDBJ whole genome shotgun (WGS) entry which is preliminary data.</text>
</comment>
<evidence type="ECO:0000313" key="2">
    <source>
        <dbReference type="EMBL" id="ORB65614.1"/>
    </source>
</evidence>